<dbReference type="Gene3D" id="3.40.50.300">
    <property type="entry name" value="P-loop containing nucleotide triphosphate hydrolases"/>
    <property type="match status" value="1"/>
</dbReference>
<dbReference type="GO" id="GO:0005737">
    <property type="term" value="C:cytoplasm"/>
    <property type="evidence" value="ECO:0007669"/>
    <property type="project" value="TreeGrafter"/>
</dbReference>
<dbReference type="GO" id="GO:0004386">
    <property type="term" value="F:helicase activity"/>
    <property type="evidence" value="ECO:0007669"/>
    <property type="project" value="UniProtKB-KW"/>
</dbReference>
<evidence type="ECO:0000256" key="2">
    <source>
        <dbReference type="ARBA" id="ARBA00022806"/>
    </source>
</evidence>
<dbReference type="PROSITE" id="PS51192">
    <property type="entry name" value="HELICASE_ATP_BIND_1"/>
    <property type="match status" value="1"/>
</dbReference>
<dbReference type="VEuPathDB" id="ToxoDB:CSUI_010190"/>
<comment type="caution">
    <text evidence="4">The sequence shown here is derived from an EMBL/GenBank/DDBJ whole genome shotgun (WGS) entry which is preliminary data.</text>
</comment>
<feature type="non-terminal residue" evidence="4">
    <location>
        <position position="96"/>
    </location>
</feature>
<keyword evidence="2 4" id="KW-0547">Nucleotide-binding</keyword>
<feature type="non-terminal residue" evidence="4">
    <location>
        <position position="1"/>
    </location>
</feature>
<dbReference type="GO" id="GO:0003676">
    <property type="term" value="F:nucleic acid binding"/>
    <property type="evidence" value="ECO:0007669"/>
    <property type="project" value="InterPro"/>
</dbReference>
<dbReference type="SUPFAM" id="SSF52540">
    <property type="entry name" value="P-loop containing nucleoside triphosphate hydrolases"/>
    <property type="match status" value="1"/>
</dbReference>
<protein>
    <submittedName>
        <fullName evidence="4">Dead deah box helicase domain-containing protein</fullName>
    </submittedName>
</protein>
<dbReference type="EMBL" id="MIGC01006840">
    <property type="protein sequence ID" value="PHJ15997.1"/>
    <property type="molecule type" value="Genomic_DNA"/>
</dbReference>
<dbReference type="PANTHER" id="PTHR44533">
    <property type="entry name" value="DEAD/H RNA HELICASE, PUTATIVE-RELATED"/>
    <property type="match status" value="1"/>
</dbReference>
<feature type="domain" description="Helicase ATP-binding" evidence="3">
    <location>
        <begin position="1"/>
        <end position="96"/>
    </location>
</feature>
<dbReference type="AlphaFoldDB" id="A0A2C6KEN7"/>
<name>A0A2C6KEN7_9APIC</name>
<dbReference type="PANTHER" id="PTHR44533:SF4">
    <property type="entry name" value="DEAD_H RNA HELICASE, PUTATIVE-RELATED"/>
    <property type="match status" value="1"/>
</dbReference>
<evidence type="ECO:0000313" key="4">
    <source>
        <dbReference type="EMBL" id="PHJ15997.1"/>
    </source>
</evidence>
<dbReference type="Proteomes" id="UP000221165">
    <property type="component" value="Unassembled WGS sequence"/>
</dbReference>
<dbReference type="GO" id="GO:0016787">
    <property type="term" value="F:hydrolase activity"/>
    <property type="evidence" value="ECO:0007669"/>
    <property type="project" value="UniProtKB-KW"/>
</dbReference>
<dbReference type="GO" id="GO:0005524">
    <property type="term" value="F:ATP binding"/>
    <property type="evidence" value="ECO:0007669"/>
    <property type="project" value="InterPro"/>
</dbReference>
<keyword evidence="5" id="KW-1185">Reference proteome</keyword>
<keyword evidence="2 4" id="KW-0067">ATP-binding</keyword>
<dbReference type="Pfam" id="PF00270">
    <property type="entry name" value="DEAD"/>
    <property type="match status" value="1"/>
</dbReference>
<dbReference type="InterPro" id="IPR052431">
    <property type="entry name" value="SKI2_subfamily_helicases"/>
</dbReference>
<dbReference type="InterPro" id="IPR014001">
    <property type="entry name" value="Helicase_ATP-bd"/>
</dbReference>
<sequence>RFSSKGYPSGCKKVLSGEYLWERCTDKPLDAQVLITIPSILEMLLMSGGVKEWTSNLKYVILDEIHCISEEEAGGSKWERLIQMLPCPFLAMSATV</sequence>
<keyword evidence="1" id="KW-0378">Hydrolase</keyword>
<gene>
    <name evidence="4" type="ORF">CSUI_010190</name>
</gene>
<evidence type="ECO:0000256" key="1">
    <source>
        <dbReference type="ARBA" id="ARBA00022801"/>
    </source>
</evidence>
<keyword evidence="2 4" id="KW-0347">Helicase</keyword>
<organism evidence="4 5">
    <name type="scientific">Cystoisospora suis</name>
    <dbReference type="NCBI Taxonomy" id="483139"/>
    <lineage>
        <taxon>Eukaryota</taxon>
        <taxon>Sar</taxon>
        <taxon>Alveolata</taxon>
        <taxon>Apicomplexa</taxon>
        <taxon>Conoidasida</taxon>
        <taxon>Coccidia</taxon>
        <taxon>Eucoccidiorida</taxon>
        <taxon>Eimeriorina</taxon>
        <taxon>Sarcocystidae</taxon>
        <taxon>Cystoisospora</taxon>
    </lineage>
</organism>
<reference evidence="4 5" key="1">
    <citation type="journal article" date="2017" name="Int. J. Parasitol.">
        <title>The genome of the protozoan parasite Cystoisospora suis and a reverse vaccinology approach to identify vaccine candidates.</title>
        <authorList>
            <person name="Palmieri N."/>
            <person name="Shrestha A."/>
            <person name="Ruttkowski B."/>
            <person name="Beck T."/>
            <person name="Vogl C."/>
            <person name="Tomley F."/>
            <person name="Blake D.P."/>
            <person name="Joachim A."/>
        </authorList>
    </citation>
    <scope>NUCLEOTIDE SEQUENCE [LARGE SCALE GENOMIC DNA]</scope>
    <source>
        <strain evidence="4 5">Wien I</strain>
    </source>
</reference>
<evidence type="ECO:0000259" key="3">
    <source>
        <dbReference type="PROSITE" id="PS51192"/>
    </source>
</evidence>
<dbReference type="RefSeq" id="XP_067917729.1">
    <property type="nucleotide sequence ID" value="XM_068070295.1"/>
</dbReference>
<dbReference type="InterPro" id="IPR011545">
    <property type="entry name" value="DEAD/DEAH_box_helicase_dom"/>
</dbReference>
<proteinExistence type="predicted"/>
<dbReference type="OrthoDB" id="64767at2759"/>
<dbReference type="GeneID" id="94433506"/>
<accession>A0A2C6KEN7</accession>
<evidence type="ECO:0000313" key="5">
    <source>
        <dbReference type="Proteomes" id="UP000221165"/>
    </source>
</evidence>
<dbReference type="InterPro" id="IPR027417">
    <property type="entry name" value="P-loop_NTPase"/>
</dbReference>